<gene>
    <name evidence="2" type="ORF">SAMN05216240_0243</name>
</gene>
<name>A0ABY1S573_CALBS</name>
<sequence length="147" mass="16827">MACKISDMIKGSIKVMMGIYISLLIVFFLPVKLPWKENHKLLIFILAISTSLWILSLILGRIESESAKKLCVLFLNIVAFTASIMYVLAFFVLAYFLYPFLFRAVIKIFSWGAHSVERFLIICIILVLIAGVIKEKDEGDYFDSDYL</sequence>
<organism evidence="2 3">
    <name type="scientific">Caldicellulosiruptor bescii</name>
    <name type="common">Anaerocellum thermophilum</name>
    <dbReference type="NCBI Taxonomy" id="31899"/>
    <lineage>
        <taxon>Bacteria</taxon>
        <taxon>Bacillati</taxon>
        <taxon>Bacillota</taxon>
        <taxon>Bacillota incertae sedis</taxon>
        <taxon>Caldicellulosiruptorales</taxon>
        <taxon>Caldicellulosiruptoraceae</taxon>
        <taxon>Caldicellulosiruptor</taxon>
    </lineage>
</organism>
<dbReference type="GeneID" id="31771395"/>
<dbReference type="RefSeq" id="WP_012660695.1">
    <property type="nucleotide sequence ID" value="NZ_FUZJ01000001.1"/>
</dbReference>
<evidence type="ECO:0000256" key="1">
    <source>
        <dbReference type="SAM" id="Phobius"/>
    </source>
</evidence>
<keyword evidence="1" id="KW-0472">Membrane</keyword>
<keyword evidence="3" id="KW-1185">Reference proteome</keyword>
<evidence type="ECO:0000313" key="3">
    <source>
        <dbReference type="Proteomes" id="UP000196803"/>
    </source>
</evidence>
<protein>
    <submittedName>
        <fullName evidence="2">Uncharacterized protein</fullName>
    </submittedName>
</protein>
<comment type="caution">
    <text evidence="2">The sequence shown here is derived from an EMBL/GenBank/DDBJ whole genome shotgun (WGS) entry which is preliminary data.</text>
</comment>
<reference evidence="2 3" key="1">
    <citation type="submission" date="2017-05" db="EMBL/GenBank/DDBJ databases">
        <authorList>
            <person name="Varghese N."/>
            <person name="Submissions S."/>
        </authorList>
    </citation>
    <scope>NUCLEOTIDE SEQUENCE [LARGE SCALE GENOMIC DNA]</scope>
    <source>
        <strain evidence="2 3">MACB1020</strain>
    </source>
</reference>
<feature type="transmembrane region" description="Helical" evidence="1">
    <location>
        <begin position="116"/>
        <end position="133"/>
    </location>
</feature>
<keyword evidence="1" id="KW-1133">Transmembrane helix</keyword>
<dbReference type="EMBL" id="FXXC01000001">
    <property type="protein sequence ID" value="SMR91078.1"/>
    <property type="molecule type" value="Genomic_DNA"/>
</dbReference>
<feature type="transmembrane region" description="Helical" evidence="1">
    <location>
        <begin position="41"/>
        <end position="60"/>
    </location>
</feature>
<keyword evidence="1" id="KW-0812">Transmembrane</keyword>
<dbReference type="Proteomes" id="UP000196803">
    <property type="component" value="Unassembled WGS sequence"/>
</dbReference>
<evidence type="ECO:0000313" key="2">
    <source>
        <dbReference type="EMBL" id="SMR91078.1"/>
    </source>
</evidence>
<feature type="transmembrane region" description="Helical" evidence="1">
    <location>
        <begin position="72"/>
        <end position="96"/>
    </location>
</feature>
<feature type="transmembrane region" description="Helical" evidence="1">
    <location>
        <begin position="12"/>
        <end position="29"/>
    </location>
</feature>
<accession>A0ABY1S573</accession>
<proteinExistence type="predicted"/>